<keyword evidence="3" id="KW-1185">Reference proteome</keyword>
<dbReference type="SUPFAM" id="SSF54427">
    <property type="entry name" value="NTF2-like"/>
    <property type="match status" value="1"/>
</dbReference>
<name>A0AA88WY56_9ASTE</name>
<dbReference type="AlphaFoldDB" id="A0AA88WY56"/>
<gene>
    <name evidence="2" type="ORF">RJ639_035169</name>
</gene>
<comment type="caution">
    <text evidence="2">The sequence shown here is derived from an EMBL/GenBank/DDBJ whole genome shotgun (WGS) entry which is preliminary data.</text>
</comment>
<proteinExistence type="predicted"/>
<evidence type="ECO:0000256" key="1">
    <source>
        <dbReference type="SAM" id="Phobius"/>
    </source>
</evidence>
<evidence type="ECO:0000313" key="3">
    <source>
        <dbReference type="Proteomes" id="UP001188597"/>
    </source>
</evidence>
<keyword evidence="1" id="KW-0472">Membrane</keyword>
<evidence type="ECO:0000313" key="2">
    <source>
        <dbReference type="EMBL" id="KAK3032725.1"/>
    </source>
</evidence>
<reference evidence="2" key="1">
    <citation type="submission" date="2022-12" db="EMBL/GenBank/DDBJ databases">
        <title>Draft genome assemblies for two species of Escallonia (Escalloniales).</title>
        <authorList>
            <person name="Chanderbali A."/>
            <person name="Dervinis C."/>
            <person name="Anghel I."/>
            <person name="Soltis D."/>
            <person name="Soltis P."/>
            <person name="Zapata F."/>
        </authorList>
    </citation>
    <scope>NUCLEOTIDE SEQUENCE</scope>
    <source>
        <strain evidence="2">UCBG64.0493</strain>
        <tissue evidence="2">Leaf</tissue>
    </source>
</reference>
<organism evidence="2 3">
    <name type="scientific">Escallonia herrerae</name>
    <dbReference type="NCBI Taxonomy" id="1293975"/>
    <lineage>
        <taxon>Eukaryota</taxon>
        <taxon>Viridiplantae</taxon>
        <taxon>Streptophyta</taxon>
        <taxon>Embryophyta</taxon>
        <taxon>Tracheophyta</taxon>
        <taxon>Spermatophyta</taxon>
        <taxon>Magnoliopsida</taxon>
        <taxon>eudicotyledons</taxon>
        <taxon>Gunneridae</taxon>
        <taxon>Pentapetalae</taxon>
        <taxon>asterids</taxon>
        <taxon>campanulids</taxon>
        <taxon>Escalloniales</taxon>
        <taxon>Escalloniaceae</taxon>
        <taxon>Escallonia</taxon>
    </lineage>
</organism>
<dbReference type="EMBL" id="JAVXUP010000259">
    <property type="protein sequence ID" value="KAK3032725.1"/>
    <property type="molecule type" value="Genomic_DNA"/>
</dbReference>
<dbReference type="PANTHER" id="PTHR33698">
    <property type="entry name" value="NUCLEAR TRANSPORT FACTOR 2 (NTF2)-LIKE PROTEIN"/>
    <property type="match status" value="1"/>
</dbReference>
<dbReference type="Gene3D" id="3.10.450.50">
    <property type="match status" value="1"/>
</dbReference>
<dbReference type="PANTHER" id="PTHR33698:SF6">
    <property type="entry name" value="TRANSMEMBRANE PROTEIN"/>
    <property type="match status" value="1"/>
</dbReference>
<dbReference type="Proteomes" id="UP001188597">
    <property type="component" value="Unassembled WGS sequence"/>
</dbReference>
<protein>
    <submittedName>
        <fullName evidence="2">Uncharacterized protein</fullName>
    </submittedName>
</protein>
<feature type="transmembrane region" description="Helical" evidence="1">
    <location>
        <begin position="267"/>
        <end position="286"/>
    </location>
</feature>
<accession>A0AA88WY56</accession>
<sequence>MDIIAIFKVGNLDIQLYFSVSSAQQKALHASYETNLYSPRFDLKSSNVISCQGADDSKFMHPQQVSCKRRLFSRQTGSSLVVFSANKDAGSSKGDGRALEAVLRLYTAIEQRNLSDMSDIIGEECRCICNFLSTSRLFYGKKQVLEFFSSLMRYLGNNIEFVIQPTLHDGMNVGISWRLEWKKTRVPMGKGFSFYMCHIYQGKALIRQESERNKNCVVDISPFKNVEMFMEPLLHIGLLRLKMMGFMMNIMDKMGSKAPMKVKAKRVACILFTLFLLAALMFYLSLSLD</sequence>
<keyword evidence="1" id="KW-1133">Transmembrane helix</keyword>
<keyword evidence="1" id="KW-0812">Transmembrane</keyword>
<dbReference type="InterPro" id="IPR032710">
    <property type="entry name" value="NTF2-like_dom_sf"/>
</dbReference>